<gene>
    <name evidence="5" type="ORF">AWC18_19395</name>
</gene>
<evidence type="ECO:0000256" key="4">
    <source>
        <dbReference type="SAM" id="Phobius"/>
    </source>
</evidence>
<evidence type="ECO:0000256" key="2">
    <source>
        <dbReference type="ARBA" id="ARBA00023136"/>
    </source>
</evidence>
<keyword evidence="6" id="KW-1185">Reference proteome</keyword>
<feature type="transmembrane region" description="Helical" evidence="4">
    <location>
        <begin position="52"/>
        <end position="74"/>
    </location>
</feature>
<dbReference type="PANTHER" id="PTHR37042">
    <property type="entry name" value="OUTER MEMBRANE PROTEIN RV1973"/>
    <property type="match status" value="1"/>
</dbReference>
<evidence type="ECO:0000256" key="3">
    <source>
        <dbReference type="SAM" id="MobiDB-lite"/>
    </source>
</evidence>
<dbReference type="STRING" id="1782.AWC18_19395"/>
<feature type="compositionally biased region" description="Low complexity" evidence="3">
    <location>
        <begin position="21"/>
        <end position="42"/>
    </location>
</feature>
<comment type="subcellular location">
    <subcellularLocation>
        <location evidence="1">Membrane</location>
    </subcellularLocation>
</comment>
<feature type="region of interest" description="Disordered" evidence="3">
    <location>
        <begin position="1"/>
        <end position="42"/>
    </location>
</feature>
<name>A0A1X1YY05_MYCNO</name>
<evidence type="ECO:0000256" key="1">
    <source>
        <dbReference type="ARBA" id="ARBA00004370"/>
    </source>
</evidence>
<evidence type="ECO:0000313" key="6">
    <source>
        <dbReference type="Proteomes" id="UP000193108"/>
    </source>
</evidence>
<dbReference type="GO" id="GO:0016020">
    <property type="term" value="C:membrane"/>
    <property type="evidence" value="ECO:0007669"/>
    <property type="project" value="UniProtKB-SubCell"/>
</dbReference>
<dbReference type="AlphaFoldDB" id="A0A1X1YY05"/>
<organism evidence="5 6">
    <name type="scientific">Mycolicibacter nonchromogenicus</name>
    <name type="common">Mycobacterium nonchromogenicum</name>
    <dbReference type="NCBI Taxonomy" id="1782"/>
    <lineage>
        <taxon>Bacteria</taxon>
        <taxon>Bacillati</taxon>
        <taxon>Actinomycetota</taxon>
        <taxon>Actinomycetes</taxon>
        <taxon>Mycobacteriales</taxon>
        <taxon>Mycobacteriaceae</taxon>
        <taxon>Mycolicibacter</taxon>
    </lineage>
</organism>
<keyword evidence="4" id="KW-0812">Transmembrane</keyword>
<dbReference type="Proteomes" id="UP000193108">
    <property type="component" value="Unassembled WGS sequence"/>
</dbReference>
<keyword evidence="2 4" id="KW-0472">Membrane</keyword>
<dbReference type="PANTHER" id="PTHR37042:SF4">
    <property type="entry name" value="OUTER MEMBRANE PROTEIN RV1973"/>
    <property type="match status" value="1"/>
</dbReference>
<evidence type="ECO:0000313" key="5">
    <source>
        <dbReference type="EMBL" id="ORW15924.1"/>
    </source>
</evidence>
<sequence>MSGGAAVTVTPSSDAPEGDVPEGAGPESAEPESAAAAVADDTASPRPGLRRLLLVTLLSALATVLTLAAGYFRWQDVSARVAQEAAAQSVQTATEATIAMLSYRPETVDSASAAAAEGMTGAFREEYTQLIKEVVAPGAKQQHISTVVTVPAAASVTASAHQAVVLLFVDQETTIGNGPPTMSASSVRVTLDKVGGRWLVSQFDPV</sequence>
<accession>A0A1X1YY05</accession>
<keyword evidence="4" id="KW-1133">Transmembrane helix</keyword>
<dbReference type="EMBL" id="LQPI01000080">
    <property type="protein sequence ID" value="ORW15924.1"/>
    <property type="molecule type" value="Genomic_DNA"/>
</dbReference>
<comment type="caution">
    <text evidence="5">The sequence shown here is derived from an EMBL/GenBank/DDBJ whole genome shotgun (WGS) entry which is preliminary data.</text>
</comment>
<proteinExistence type="predicted"/>
<reference evidence="5 6" key="1">
    <citation type="submission" date="2016-01" db="EMBL/GenBank/DDBJ databases">
        <title>The new phylogeny of the genus Mycobacterium.</title>
        <authorList>
            <person name="Tarcisio F."/>
            <person name="Conor M."/>
            <person name="Antonella G."/>
            <person name="Elisabetta G."/>
            <person name="Giulia F.S."/>
            <person name="Sara T."/>
            <person name="Anna F."/>
            <person name="Clotilde B."/>
            <person name="Roberto B."/>
            <person name="Veronica D.S."/>
            <person name="Fabio R."/>
            <person name="Monica P."/>
            <person name="Olivier J."/>
            <person name="Enrico T."/>
            <person name="Nicola S."/>
        </authorList>
    </citation>
    <scope>NUCLEOTIDE SEQUENCE [LARGE SCALE GENOMIC DNA]</scope>
    <source>
        <strain evidence="5 6">DSM 44164</strain>
    </source>
</reference>
<evidence type="ECO:0008006" key="7">
    <source>
        <dbReference type="Google" id="ProtNLM"/>
    </source>
</evidence>
<protein>
    <recommendedName>
        <fullName evidence="7">Outer membrane protein</fullName>
    </recommendedName>
</protein>